<dbReference type="Proteomes" id="UP000632858">
    <property type="component" value="Unassembled WGS sequence"/>
</dbReference>
<evidence type="ECO:0000313" key="1">
    <source>
        <dbReference type="EMBL" id="GGF88747.1"/>
    </source>
</evidence>
<reference evidence="1" key="1">
    <citation type="journal article" date="2014" name="Int. J. Syst. Evol. Microbiol.">
        <title>Complete genome sequence of Corynebacterium casei LMG S-19264T (=DSM 44701T), isolated from a smear-ripened cheese.</title>
        <authorList>
            <consortium name="US DOE Joint Genome Institute (JGI-PGF)"/>
            <person name="Walter F."/>
            <person name="Albersmeier A."/>
            <person name="Kalinowski J."/>
            <person name="Ruckert C."/>
        </authorList>
    </citation>
    <scope>NUCLEOTIDE SEQUENCE</scope>
    <source>
        <strain evidence="1">CGMCC 1.12726</strain>
    </source>
</reference>
<dbReference type="InterPro" id="IPR028200">
    <property type="entry name" value="Imm31"/>
</dbReference>
<accession>A0A917CJV7</accession>
<keyword evidence="2" id="KW-1185">Reference proteome</keyword>
<gene>
    <name evidence="1" type="ORF">GCM10010960_08260</name>
</gene>
<reference evidence="1" key="2">
    <citation type="submission" date="2020-09" db="EMBL/GenBank/DDBJ databases">
        <authorList>
            <person name="Sun Q."/>
            <person name="Zhou Y."/>
        </authorList>
    </citation>
    <scope>NUCLEOTIDE SEQUENCE</scope>
    <source>
        <strain evidence="1">CGMCC 1.12726</strain>
    </source>
</reference>
<dbReference type="AlphaFoldDB" id="A0A917CJV7"/>
<organism evidence="1 2">
    <name type="scientific">Arenimonas maotaiensis</name>
    <dbReference type="NCBI Taxonomy" id="1446479"/>
    <lineage>
        <taxon>Bacteria</taxon>
        <taxon>Pseudomonadati</taxon>
        <taxon>Pseudomonadota</taxon>
        <taxon>Gammaproteobacteria</taxon>
        <taxon>Lysobacterales</taxon>
        <taxon>Lysobacteraceae</taxon>
        <taxon>Arenimonas</taxon>
    </lineage>
</organism>
<dbReference type="EMBL" id="BMFO01000002">
    <property type="protein sequence ID" value="GGF88747.1"/>
    <property type="molecule type" value="Genomic_DNA"/>
</dbReference>
<name>A0A917CJV7_9GAMM</name>
<evidence type="ECO:0000313" key="2">
    <source>
        <dbReference type="Proteomes" id="UP000632858"/>
    </source>
</evidence>
<proteinExistence type="predicted"/>
<sequence length="94" mass="10227">MAEPKFQFYEYVRVVSADPELAEVNGERGAILGRSEDEDGGYGYAVLIERDGICWSVDEADLQATGEFGTRADFYGDGSIRVRVDGNGRGTPAD</sequence>
<comment type="caution">
    <text evidence="1">The sequence shown here is derived from an EMBL/GenBank/DDBJ whole genome shotgun (WGS) entry which is preliminary data.</text>
</comment>
<protein>
    <submittedName>
        <fullName evidence="1">Uncharacterized protein</fullName>
    </submittedName>
</protein>
<dbReference type="Pfam" id="PF15591">
    <property type="entry name" value="Imm31"/>
    <property type="match status" value="1"/>
</dbReference>
<dbReference type="RefSeq" id="WP_188448110.1">
    <property type="nucleotide sequence ID" value="NZ_BMFO01000002.1"/>
</dbReference>